<dbReference type="Pfam" id="PF17167">
    <property type="entry name" value="Glyco_hydro_94"/>
    <property type="match status" value="1"/>
</dbReference>
<name>A0A2A9EE29_9MICO</name>
<dbReference type="Gene3D" id="2.60.420.10">
    <property type="entry name" value="Maltose phosphorylase, domain 3"/>
    <property type="match status" value="1"/>
</dbReference>
<dbReference type="InterPro" id="IPR008928">
    <property type="entry name" value="6-hairpin_glycosidase_sf"/>
</dbReference>
<evidence type="ECO:0000256" key="1">
    <source>
        <dbReference type="ARBA" id="ARBA00022676"/>
    </source>
</evidence>
<reference evidence="5 6" key="1">
    <citation type="submission" date="2017-10" db="EMBL/GenBank/DDBJ databases">
        <title>Sequencing the genomes of 1000 actinobacteria strains.</title>
        <authorList>
            <person name="Klenk H.-P."/>
        </authorList>
    </citation>
    <scope>NUCLEOTIDE SEQUENCE [LARGE SCALE GENOMIC DNA]</scope>
    <source>
        <strain evidence="5 6">DSM 21574</strain>
    </source>
</reference>
<sequence>MRYGHFDDAAREYVITTPHTPYPWINYLGSEQFFSLVSHQAGGYSFYRDAKMRRLTRYRYNNIPADAGGRYLYINDGGDVWTPSWLPVKADLDHFETRHGMGYTSITGERNGLSVETLLFVPLGENAEVQRITFTNTSDAPKSFSAFTFIEFCLWNAQDDQTNYQRNLNIGEVEVEQDAPNGSAIYHRTEYRERRDHYAVFGVNAKASGFDTDRDTFVGAYNGLGEAAVPRAGRSAGSVASGWYPIGSHQLDVTLEPGESKTYVVVLGYVENPDEEKWADDAHQIINKERAHALLSRFATTEQVDAAFARLKAYWTNLLSTYSVTSDDEKLDRMVNIWNQYQCMVTFNMSRSASFFETGIGRGMGFRDSNQDLLGFVHLVPERARERILDIAATQFPDGSAYHQYQPLTKRGNNDIGSGFNDDPMWLVAGVAAYIKETGDFSILDEQVPFDNDESLADSLFEHLTRSFNFTTSNLGPHGLPLIGRADWNDCLNLNCFSTTPGESFQTTENQAGGVAESVFIAAQFVLYGAEYAELAERRGLTDVAAKARKAVEDMREAVLTHGWDGEWFLRAYDYYGEKIGTDEHAEGKIWIEPQGFAVMAGIGIGSGPDDKDAPAVKALDSVNDMLATDHGMVLQYPAYTTYQVNMGEVSTYPPGYKENGGIFCHNNPWVIIGETVLGRGAQAFDYYKRITPAYREDISDTHRLEPYVYAQMIAGKEAVRHGEAKNSWLTGTAAWNFVAVSQYLLGVRPDYDGLVVDPQIGPEVPSYTVTRVARGATYEISVTNSGTPGARGRLTVDGTEIEGNHVPYAPAGSTVKVDVVL</sequence>
<feature type="domain" description="Glycosyl hydrolase 94 catalytic" evidence="4">
    <location>
        <begin position="314"/>
        <end position="747"/>
    </location>
</feature>
<evidence type="ECO:0000259" key="3">
    <source>
        <dbReference type="Pfam" id="PF06165"/>
    </source>
</evidence>
<dbReference type="Gene3D" id="2.70.98.40">
    <property type="entry name" value="Glycoside hydrolase, family 65, N-terminal domain"/>
    <property type="match status" value="1"/>
</dbReference>
<dbReference type="SUPFAM" id="SSF48208">
    <property type="entry name" value="Six-hairpin glycosidases"/>
    <property type="match status" value="1"/>
</dbReference>
<accession>A0A2A9EE29</accession>
<evidence type="ECO:0000313" key="6">
    <source>
        <dbReference type="Proteomes" id="UP000221394"/>
    </source>
</evidence>
<dbReference type="Proteomes" id="UP000221394">
    <property type="component" value="Unassembled WGS sequence"/>
</dbReference>
<dbReference type="InterPro" id="IPR011013">
    <property type="entry name" value="Gal_mutarotase_sf_dom"/>
</dbReference>
<dbReference type="CDD" id="cd11754">
    <property type="entry name" value="GH94N_CBP_like"/>
    <property type="match status" value="1"/>
</dbReference>
<dbReference type="OrthoDB" id="9769991at2"/>
<gene>
    <name evidence="5" type="ORF">ATL41_1811</name>
</gene>
<evidence type="ECO:0000256" key="2">
    <source>
        <dbReference type="ARBA" id="ARBA00022679"/>
    </source>
</evidence>
<dbReference type="GO" id="GO:0005975">
    <property type="term" value="P:carbohydrate metabolic process"/>
    <property type="evidence" value="ECO:0007669"/>
    <property type="project" value="InterPro"/>
</dbReference>
<keyword evidence="1" id="KW-0328">Glycosyltransferase</keyword>
<keyword evidence="6" id="KW-1185">Reference proteome</keyword>
<dbReference type="GO" id="GO:0030246">
    <property type="term" value="F:carbohydrate binding"/>
    <property type="evidence" value="ECO:0007669"/>
    <property type="project" value="InterPro"/>
</dbReference>
<dbReference type="SUPFAM" id="SSF74650">
    <property type="entry name" value="Galactose mutarotase-like"/>
    <property type="match status" value="1"/>
</dbReference>
<protein>
    <submittedName>
        <fullName evidence="5">Cellobiose phosphorylase</fullName>
    </submittedName>
</protein>
<dbReference type="PANTHER" id="PTHR37469">
    <property type="entry name" value="CELLOBIONIC ACID PHOSPHORYLASE-RELATED"/>
    <property type="match status" value="1"/>
</dbReference>
<dbReference type="InterPro" id="IPR033432">
    <property type="entry name" value="GH94_catalytic"/>
</dbReference>
<dbReference type="PANTHER" id="PTHR37469:SF2">
    <property type="entry name" value="CELLOBIONIC ACID PHOSPHORYLASE"/>
    <property type="match status" value="1"/>
</dbReference>
<evidence type="ECO:0000313" key="5">
    <source>
        <dbReference type="EMBL" id="PFG37063.1"/>
    </source>
</evidence>
<dbReference type="AlphaFoldDB" id="A0A2A9EE29"/>
<dbReference type="InterPro" id="IPR012341">
    <property type="entry name" value="6hp_glycosidase-like_sf"/>
</dbReference>
<dbReference type="EMBL" id="PDJH01000001">
    <property type="protein sequence ID" value="PFG37063.1"/>
    <property type="molecule type" value="Genomic_DNA"/>
</dbReference>
<proteinExistence type="predicted"/>
<dbReference type="SMART" id="SM01068">
    <property type="entry name" value="CBM_X"/>
    <property type="match status" value="1"/>
</dbReference>
<dbReference type="RefSeq" id="WP_098458168.1">
    <property type="nucleotide sequence ID" value="NZ_PDJH01000001.1"/>
</dbReference>
<dbReference type="InterPro" id="IPR052047">
    <property type="entry name" value="GH94_Enzymes"/>
</dbReference>
<dbReference type="InterPro" id="IPR037018">
    <property type="entry name" value="GH65_N"/>
</dbReference>
<dbReference type="Gene3D" id="1.50.10.10">
    <property type="match status" value="1"/>
</dbReference>
<evidence type="ECO:0000259" key="4">
    <source>
        <dbReference type="Pfam" id="PF17167"/>
    </source>
</evidence>
<dbReference type="InterPro" id="IPR037825">
    <property type="entry name" value="GH94N_CBP"/>
</dbReference>
<keyword evidence="2" id="KW-0808">Transferase</keyword>
<dbReference type="GO" id="GO:0016757">
    <property type="term" value="F:glycosyltransferase activity"/>
    <property type="evidence" value="ECO:0007669"/>
    <property type="project" value="UniProtKB-KW"/>
</dbReference>
<feature type="domain" description="Glycosyl hydrolase 94 supersandwich" evidence="3">
    <location>
        <begin position="11"/>
        <end position="291"/>
    </location>
</feature>
<comment type="caution">
    <text evidence="5">The sequence shown here is derived from an EMBL/GenBank/DDBJ whole genome shotgun (WGS) entry which is preliminary data.</text>
</comment>
<dbReference type="Gene3D" id="1.20.890.20">
    <property type="entry name" value="mpn423 like domain"/>
    <property type="match status" value="1"/>
</dbReference>
<dbReference type="InterPro" id="IPR010383">
    <property type="entry name" value="Glyco_hydrolase_94_b-supersand"/>
</dbReference>
<organism evidence="5 6">
    <name type="scientific">Flavimobilis soli</name>
    <dbReference type="NCBI Taxonomy" id="442709"/>
    <lineage>
        <taxon>Bacteria</taxon>
        <taxon>Bacillati</taxon>
        <taxon>Actinomycetota</taxon>
        <taxon>Actinomycetes</taxon>
        <taxon>Micrococcales</taxon>
        <taxon>Jonesiaceae</taxon>
        <taxon>Flavimobilis</taxon>
    </lineage>
</organism>
<dbReference type="Pfam" id="PF06165">
    <property type="entry name" value="GH94_b-supersand"/>
    <property type="match status" value="1"/>
</dbReference>